<dbReference type="Proteomes" id="UP001628078">
    <property type="component" value="Unassembled WGS sequence"/>
</dbReference>
<proteinExistence type="predicted"/>
<name>A0ABQ5JP59_9LACO</name>
<evidence type="ECO:0000313" key="3">
    <source>
        <dbReference type="Proteomes" id="UP001628078"/>
    </source>
</evidence>
<evidence type="ECO:0000259" key="1">
    <source>
        <dbReference type="PROSITE" id="PS51186"/>
    </source>
</evidence>
<accession>A0ABQ5JP59</accession>
<feature type="domain" description="N-acetyltransferase" evidence="1">
    <location>
        <begin position="8"/>
        <end position="185"/>
    </location>
</feature>
<dbReference type="Gene3D" id="3.40.630.30">
    <property type="match status" value="1"/>
</dbReference>
<dbReference type="InterPro" id="IPR016181">
    <property type="entry name" value="Acyl_CoA_acyltransferase"/>
</dbReference>
<dbReference type="SUPFAM" id="SSF55729">
    <property type="entry name" value="Acyl-CoA N-acyltransferases (Nat)"/>
    <property type="match status" value="1"/>
</dbReference>
<sequence length="185" mass="20575">MTSSTLNVTLHFAEITDLPAIQDIINDARDFLADQKIDQWQNGYPEPDVIANDIKRGETVALKDDEGTILAIASLVKGLDQPYEAIIDGDWRVKGTTNNYVSIHRVAMAKASRGHHLTHDFFDLMKEQIAADSDIESIRIDTHPENFGMQHVIETNGFDYIGLVPVVGGRPDETNVAYDLVLDRG</sequence>
<dbReference type="PROSITE" id="PS51186">
    <property type="entry name" value="GNAT"/>
    <property type="match status" value="1"/>
</dbReference>
<reference evidence="2 3" key="1">
    <citation type="submission" date="2022-03" db="EMBL/GenBank/DDBJ databases">
        <title>Draft genome sequence of Furfurilactobacillus curtus JCM 31185.</title>
        <authorList>
            <person name="Suzuki S."/>
            <person name="Endo A."/>
            <person name="Kajikawa A."/>
        </authorList>
    </citation>
    <scope>NUCLEOTIDE SEQUENCE [LARGE SCALE GENOMIC DNA]</scope>
    <source>
        <strain evidence="2 3">JCM 31185</strain>
    </source>
</reference>
<organism evidence="2 3">
    <name type="scientific">Furfurilactobacillus curtus</name>
    <dbReference type="NCBI Taxonomy" id="1746200"/>
    <lineage>
        <taxon>Bacteria</taxon>
        <taxon>Bacillati</taxon>
        <taxon>Bacillota</taxon>
        <taxon>Bacilli</taxon>
        <taxon>Lactobacillales</taxon>
        <taxon>Lactobacillaceae</taxon>
        <taxon>Furfurilactobacillus</taxon>
    </lineage>
</organism>
<keyword evidence="3" id="KW-1185">Reference proteome</keyword>
<evidence type="ECO:0000313" key="2">
    <source>
        <dbReference type="EMBL" id="GKT06286.1"/>
    </source>
</evidence>
<dbReference type="EMBL" id="BQXO01000004">
    <property type="protein sequence ID" value="GKT06286.1"/>
    <property type="molecule type" value="Genomic_DNA"/>
</dbReference>
<dbReference type="RefSeq" id="WP_407884296.1">
    <property type="nucleotide sequence ID" value="NZ_BQXO01000004.1"/>
</dbReference>
<comment type="caution">
    <text evidence="2">The sequence shown here is derived from an EMBL/GenBank/DDBJ whole genome shotgun (WGS) entry which is preliminary data.</text>
</comment>
<dbReference type="InterPro" id="IPR000182">
    <property type="entry name" value="GNAT_dom"/>
</dbReference>
<gene>
    <name evidence="2" type="ORF">JCM31185_15730</name>
</gene>
<protein>
    <submittedName>
        <fullName evidence="2">N-acetyltransferase</fullName>
    </submittedName>
</protein>